<dbReference type="AlphaFoldDB" id="A0A2N3XXS9"/>
<accession>A0A2N3XXS9</accession>
<reference evidence="1" key="1">
    <citation type="submission" date="2017-12" db="EMBL/GenBank/DDBJ databases">
        <title>Sequencing the genomes of 1000 Actinobacteria strains.</title>
        <authorList>
            <person name="Klenk H.-P."/>
        </authorList>
    </citation>
    <scope>NUCLEOTIDE SEQUENCE [LARGE SCALE GENOMIC DNA]</scope>
    <source>
        <strain evidence="1">DSM 44228</strain>
    </source>
</reference>
<sequence length="56" mass="6407">MRQEDEAYGLAVEALQVGKQYGSEKIVDRVRDLLSRMATTCGDAKRLDRMLIDLYD</sequence>
<evidence type="ECO:0000313" key="1">
    <source>
        <dbReference type="EMBL" id="PKW15430.1"/>
    </source>
</evidence>
<keyword evidence="2" id="KW-1185">Reference proteome</keyword>
<protein>
    <recommendedName>
        <fullName evidence="3">ANTAR domain-containing protein</fullName>
    </recommendedName>
</protein>
<name>A0A2N3XXS9_SACSN</name>
<organism evidence="1 2">
    <name type="scientific">Saccharopolyspora spinosa</name>
    <dbReference type="NCBI Taxonomy" id="60894"/>
    <lineage>
        <taxon>Bacteria</taxon>
        <taxon>Bacillati</taxon>
        <taxon>Actinomycetota</taxon>
        <taxon>Actinomycetes</taxon>
        <taxon>Pseudonocardiales</taxon>
        <taxon>Pseudonocardiaceae</taxon>
        <taxon>Saccharopolyspora</taxon>
    </lineage>
</organism>
<evidence type="ECO:0008006" key="3">
    <source>
        <dbReference type="Google" id="ProtNLM"/>
    </source>
</evidence>
<gene>
    <name evidence="1" type="ORF">A8926_3137</name>
</gene>
<evidence type="ECO:0000313" key="2">
    <source>
        <dbReference type="Proteomes" id="UP000233786"/>
    </source>
</evidence>
<dbReference type="Proteomes" id="UP000233786">
    <property type="component" value="Unassembled WGS sequence"/>
</dbReference>
<dbReference type="STRING" id="994479.GCA_000194155_02305"/>
<dbReference type="EMBL" id="PJNB01000001">
    <property type="protein sequence ID" value="PKW15430.1"/>
    <property type="molecule type" value="Genomic_DNA"/>
</dbReference>
<proteinExistence type="predicted"/>
<comment type="caution">
    <text evidence="1">The sequence shown here is derived from an EMBL/GenBank/DDBJ whole genome shotgun (WGS) entry which is preliminary data.</text>
</comment>